<comment type="caution">
    <text evidence="6">The sequence shown here is derived from an EMBL/GenBank/DDBJ whole genome shotgun (WGS) entry which is preliminary data.</text>
</comment>
<dbReference type="Gene3D" id="1.10.10.10">
    <property type="entry name" value="Winged helix-like DNA-binding domain superfamily/Winged helix DNA-binding domain"/>
    <property type="match status" value="1"/>
</dbReference>
<name>A0A951PAH6_9CYAN</name>
<dbReference type="SUPFAM" id="SSF53850">
    <property type="entry name" value="Periplasmic binding protein-like II"/>
    <property type="match status" value="1"/>
</dbReference>
<dbReference type="SUPFAM" id="SSF46785">
    <property type="entry name" value="Winged helix' DNA-binding domain"/>
    <property type="match status" value="1"/>
</dbReference>
<evidence type="ECO:0000313" key="7">
    <source>
        <dbReference type="Proteomes" id="UP000707356"/>
    </source>
</evidence>
<reference evidence="6" key="1">
    <citation type="submission" date="2021-05" db="EMBL/GenBank/DDBJ databases">
        <authorList>
            <person name="Pietrasiak N."/>
            <person name="Ward R."/>
            <person name="Stajich J.E."/>
            <person name="Kurbessoian T."/>
        </authorList>
    </citation>
    <scope>NUCLEOTIDE SEQUENCE</scope>
    <source>
        <strain evidence="6">GSE-TBD4-15B</strain>
    </source>
</reference>
<evidence type="ECO:0000256" key="2">
    <source>
        <dbReference type="ARBA" id="ARBA00023015"/>
    </source>
</evidence>
<comment type="similarity">
    <text evidence="1">Belongs to the LysR transcriptional regulatory family.</text>
</comment>
<protein>
    <submittedName>
        <fullName evidence="6">LysR family transcriptional regulator</fullName>
    </submittedName>
</protein>
<dbReference type="GO" id="GO:0003700">
    <property type="term" value="F:DNA-binding transcription factor activity"/>
    <property type="evidence" value="ECO:0007669"/>
    <property type="project" value="InterPro"/>
</dbReference>
<gene>
    <name evidence="6" type="ORF">KME07_08065</name>
</gene>
<reference evidence="6" key="2">
    <citation type="journal article" date="2022" name="Microbiol. Resour. Announc.">
        <title>Metagenome Sequencing to Explore Phylogenomics of Terrestrial Cyanobacteria.</title>
        <authorList>
            <person name="Ward R.D."/>
            <person name="Stajich J.E."/>
            <person name="Johansen J.R."/>
            <person name="Huntemann M."/>
            <person name="Clum A."/>
            <person name="Foster B."/>
            <person name="Foster B."/>
            <person name="Roux S."/>
            <person name="Palaniappan K."/>
            <person name="Varghese N."/>
            <person name="Mukherjee S."/>
            <person name="Reddy T.B.K."/>
            <person name="Daum C."/>
            <person name="Copeland A."/>
            <person name="Chen I.A."/>
            <person name="Ivanova N.N."/>
            <person name="Kyrpides N.C."/>
            <person name="Shapiro N."/>
            <person name="Eloe-Fadrosh E.A."/>
            <person name="Pietrasiak N."/>
        </authorList>
    </citation>
    <scope>NUCLEOTIDE SEQUENCE</scope>
    <source>
        <strain evidence="6">GSE-TBD4-15B</strain>
    </source>
</reference>
<keyword evidence="2" id="KW-0805">Transcription regulation</keyword>
<dbReference type="InterPro" id="IPR036390">
    <property type="entry name" value="WH_DNA-bd_sf"/>
</dbReference>
<dbReference type="InterPro" id="IPR000847">
    <property type="entry name" value="LysR_HTH_N"/>
</dbReference>
<dbReference type="FunFam" id="1.10.10.10:FF:000001">
    <property type="entry name" value="LysR family transcriptional regulator"/>
    <property type="match status" value="1"/>
</dbReference>
<dbReference type="Proteomes" id="UP000707356">
    <property type="component" value="Unassembled WGS sequence"/>
</dbReference>
<evidence type="ECO:0000256" key="1">
    <source>
        <dbReference type="ARBA" id="ARBA00009437"/>
    </source>
</evidence>
<dbReference type="AlphaFoldDB" id="A0A951PAH6"/>
<dbReference type="EMBL" id="JAHHHV010000041">
    <property type="protein sequence ID" value="MBW4465380.1"/>
    <property type="molecule type" value="Genomic_DNA"/>
</dbReference>
<dbReference type="InterPro" id="IPR036388">
    <property type="entry name" value="WH-like_DNA-bd_sf"/>
</dbReference>
<dbReference type="Pfam" id="PF03466">
    <property type="entry name" value="LysR_substrate"/>
    <property type="match status" value="1"/>
</dbReference>
<accession>A0A951PAH6</accession>
<evidence type="ECO:0000256" key="3">
    <source>
        <dbReference type="ARBA" id="ARBA00023125"/>
    </source>
</evidence>
<dbReference type="Gene3D" id="3.40.190.10">
    <property type="entry name" value="Periplasmic binding protein-like II"/>
    <property type="match status" value="2"/>
</dbReference>
<dbReference type="PROSITE" id="PS50931">
    <property type="entry name" value="HTH_LYSR"/>
    <property type="match status" value="1"/>
</dbReference>
<dbReference type="GO" id="GO:0032993">
    <property type="term" value="C:protein-DNA complex"/>
    <property type="evidence" value="ECO:0007669"/>
    <property type="project" value="TreeGrafter"/>
</dbReference>
<keyword evidence="3" id="KW-0238">DNA-binding</keyword>
<dbReference type="GO" id="GO:0003677">
    <property type="term" value="F:DNA binding"/>
    <property type="evidence" value="ECO:0007669"/>
    <property type="project" value="UniProtKB-KW"/>
</dbReference>
<feature type="domain" description="HTH lysR-type" evidence="5">
    <location>
        <begin position="1"/>
        <end position="58"/>
    </location>
</feature>
<organism evidence="6 7">
    <name type="scientific">Pegethrix bostrychoides GSE-TBD4-15B</name>
    <dbReference type="NCBI Taxonomy" id="2839662"/>
    <lineage>
        <taxon>Bacteria</taxon>
        <taxon>Bacillati</taxon>
        <taxon>Cyanobacteriota</taxon>
        <taxon>Cyanophyceae</taxon>
        <taxon>Oculatellales</taxon>
        <taxon>Oculatellaceae</taxon>
        <taxon>Pegethrix</taxon>
    </lineage>
</organism>
<keyword evidence="4" id="KW-0804">Transcription</keyword>
<dbReference type="PRINTS" id="PR00039">
    <property type="entry name" value="HTHLYSR"/>
</dbReference>
<dbReference type="Pfam" id="PF00126">
    <property type="entry name" value="HTH_1"/>
    <property type="match status" value="1"/>
</dbReference>
<dbReference type="CDD" id="cd08414">
    <property type="entry name" value="PBP2_LTTR_aromatics_like"/>
    <property type="match status" value="1"/>
</dbReference>
<sequence>MELRHLRYFVAVADELSFSRAAERLQIAQPPLSQQIQALEAELGVQLFNRDKRPIQLTQAGQAFLEEARSTLTNLEQAIRKTQRIDQGELGHLTVGFTSSMANGVLPNVLRIFRQQYPETNLILREASSGSQIQGLRDHQTDIIFAYRAPALIEAKDLEVTLLSQETLVAVLPQHHPLATQSTISLLDLAKEDFVMPLRPVVFGLSEQIYALCAQAGFVPQVAQEAIFMVTILGLVAGEMGVSILPSSVQNLRREGVTYRPIQEEASANPLTIVRRQEHASLILQKFIDIAKNVSSQKLDQSTNLSTIL</sequence>
<dbReference type="PANTHER" id="PTHR30346:SF0">
    <property type="entry name" value="HCA OPERON TRANSCRIPTIONAL ACTIVATOR HCAR"/>
    <property type="match status" value="1"/>
</dbReference>
<dbReference type="InterPro" id="IPR005119">
    <property type="entry name" value="LysR_subst-bd"/>
</dbReference>
<evidence type="ECO:0000256" key="4">
    <source>
        <dbReference type="ARBA" id="ARBA00023163"/>
    </source>
</evidence>
<evidence type="ECO:0000259" key="5">
    <source>
        <dbReference type="PROSITE" id="PS50931"/>
    </source>
</evidence>
<proteinExistence type="inferred from homology"/>
<dbReference type="PANTHER" id="PTHR30346">
    <property type="entry name" value="TRANSCRIPTIONAL DUAL REGULATOR HCAR-RELATED"/>
    <property type="match status" value="1"/>
</dbReference>
<evidence type="ECO:0000313" key="6">
    <source>
        <dbReference type="EMBL" id="MBW4465380.1"/>
    </source>
</evidence>